<dbReference type="RefSeq" id="WP_185390303.1">
    <property type="nucleotide sequence ID" value="NZ_JAARQN010000021.1"/>
</dbReference>
<organism evidence="4 5">
    <name type="scientific">Listeria newyorkensis</name>
    <dbReference type="NCBI Taxonomy" id="1497681"/>
    <lineage>
        <taxon>Bacteria</taxon>
        <taxon>Bacillati</taxon>
        <taxon>Bacillota</taxon>
        <taxon>Bacilli</taxon>
        <taxon>Bacillales</taxon>
        <taxon>Listeriaceae</taxon>
        <taxon>Listeria</taxon>
    </lineage>
</organism>
<feature type="domain" description="Bacterial Ig" evidence="2">
    <location>
        <begin position="1293"/>
        <end position="1367"/>
    </location>
</feature>
<feature type="signal peptide" evidence="1">
    <location>
        <begin position="1"/>
        <end position="25"/>
    </location>
</feature>
<feature type="domain" description="Bacterial Ig" evidence="2">
    <location>
        <begin position="227"/>
        <end position="305"/>
    </location>
</feature>
<evidence type="ECO:0000259" key="2">
    <source>
        <dbReference type="Pfam" id="PF17936"/>
    </source>
</evidence>
<feature type="domain" description="Bacterial Ig" evidence="2">
    <location>
        <begin position="1458"/>
        <end position="1533"/>
    </location>
</feature>
<dbReference type="InterPro" id="IPR046746">
    <property type="entry name" value="Big_15"/>
</dbReference>
<feature type="domain" description="Bacterial Ig" evidence="2">
    <location>
        <begin position="715"/>
        <end position="793"/>
    </location>
</feature>
<evidence type="ECO:0008006" key="6">
    <source>
        <dbReference type="Google" id="ProtNLM"/>
    </source>
</evidence>
<dbReference type="Proteomes" id="UP000569903">
    <property type="component" value="Unassembled WGS sequence"/>
</dbReference>
<name>A0A841Z0H5_9LIST</name>
<feature type="domain" description="Bacterial Ig" evidence="2">
    <location>
        <begin position="798"/>
        <end position="880"/>
    </location>
</feature>
<feature type="domain" description="Bacterial Ig" evidence="3">
    <location>
        <begin position="1795"/>
        <end position="1874"/>
    </location>
</feature>
<evidence type="ECO:0000313" key="5">
    <source>
        <dbReference type="Proteomes" id="UP000569903"/>
    </source>
</evidence>
<feature type="domain" description="Bacterial Ig" evidence="2">
    <location>
        <begin position="552"/>
        <end position="631"/>
    </location>
</feature>
<dbReference type="Pfam" id="PF17936">
    <property type="entry name" value="Big_6"/>
    <property type="match status" value="13"/>
</dbReference>
<dbReference type="NCBIfam" id="NF033510">
    <property type="entry name" value="Ca_tandemer"/>
    <property type="match status" value="6"/>
</dbReference>
<feature type="domain" description="Bacterial Ig" evidence="2">
    <location>
        <begin position="1378"/>
        <end position="1448"/>
    </location>
</feature>
<dbReference type="InterPro" id="IPR013783">
    <property type="entry name" value="Ig-like_fold"/>
</dbReference>
<reference evidence="4 5" key="1">
    <citation type="submission" date="2020-03" db="EMBL/GenBank/DDBJ databases">
        <title>Soil Listeria distribution.</title>
        <authorList>
            <person name="Liao J."/>
            <person name="Wiedmann M."/>
        </authorList>
    </citation>
    <scope>NUCLEOTIDE SEQUENCE [LARGE SCALE GENOMIC DNA]</scope>
    <source>
        <strain evidence="4 5">FSL L7-1614</strain>
    </source>
</reference>
<evidence type="ECO:0000313" key="4">
    <source>
        <dbReference type="EMBL" id="MBC1459170.1"/>
    </source>
</evidence>
<evidence type="ECO:0000259" key="3">
    <source>
        <dbReference type="Pfam" id="PF20622"/>
    </source>
</evidence>
<feature type="domain" description="Bacterial Ig" evidence="2">
    <location>
        <begin position="883"/>
        <end position="962"/>
    </location>
</feature>
<evidence type="ECO:0000256" key="1">
    <source>
        <dbReference type="SAM" id="SignalP"/>
    </source>
</evidence>
<feature type="domain" description="Bacterial Ig" evidence="2">
    <location>
        <begin position="1131"/>
        <end position="1204"/>
    </location>
</feature>
<dbReference type="Pfam" id="PF20622">
    <property type="entry name" value="Big_15"/>
    <property type="match status" value="5"/>
</dbReference>
<proteinExistence type="predicted"/>
<feature type="domain" description="Bacterial Ig" evidence="2">
    <location>
        <begin position="389"/>
        <end position="468"/>
    </location>
</feature>
<dbReference type="InterPro" id="IPR041498">
    <property type="entry name" value="Big_6"/>
</dbReference>
<protein>
    <recommendedName>
        <fullName evidence="6">Modifier protein of major autolysin LytC</fullName>
    </recommendedName>
</protein>
<accession>A0A841Z0H5</accession>
<sequence>MNKNMKKIAIALVATNVLASTFITALPNTVAANETMSQGEKKLLTALQATSVPIIQNATFTYDSKTNTIPGWKFASVASGGTVTGDSPLLSNGNGSYNVVDGNFRVTPSGAGISVYSVYGRTNVMYQTINTIPGETYTFQYNATLTSSTAELLHAGIRVYDQATNGIIVNSPQMGASPAGQFYSKTFVATGTTTRLEITNLCLAPTHGNNQTINFYNVSATASNTTAPSKPVINPMTDKSTVISGTAKAYSTVSLYVGSNFLGDVRADASGNYSMSAGPYAAGTKIGATATSSGLVSDKSEITVSATAIAKPTINSITDKSTAASGTGEPNSTLTLTTGTGSYTTSVDSYGNWSVVIPKQVAGITVEATSVKNGIVSPKASTVVLDVTAPDAPLINAMDSKAATIQGNAEANSTVKLYANDTYIGSTKANASGNYSMAAGPYAAGTKISATATDAAGNESTKTNITVTAATIATPVINQLTDQSTIASGTGEPNSTLSLKIDNLTYSANVDGNGNWSTNISKPKAGIVAEATSVKGGITSAKATTTVIDVTAPYAPTVDEMTDKTAVVKGSAEPYSTVKVYANNTFIGDTNADRYGNYSLAVSPYAVGTKISATATDAAGNVSGKTEITVAASAIVTPKINTITDKSTTASGTAEPNSALSLKIGGITYAVPVDSNGNWSTAIPKPMAGTVVEATSMLNNITSAKATTTVIDVTAPDAPILKPVTDKDTHVKGTGEPLSIVTITLPNNLKISSTVDANGNFDVIIPAQAKDAMISATLTDAAGNISAAGTTIVTHQGPSAPTVNDVTDKSTTVTGTGEPGDTITVKITDNGTSISYTGKVDDFGEYSIPVDRPNADAKVEVIAKDSTGALSPKTSTTVKDVTAPDAPDVQAVLDSDTKVKGQGEPNCDVSVKLPSGGTVTGRTDADGHFEVTIPKQQAGKVLQVTLTDAAGNESKLTSVTVQSSTVAIPTISGVTTDDTSVKGKGIAGAVVTLTIAGNDYTGTVDKDGNYSIAILKQAVGTVISAKQTLNGKTSDSVVATVTQGSIATTTIDALTADVTMATGTAEPNAALVLKNAAGATIGSGTVGSDGKYSITIPKQVAGTVVTATATKADKTSSASTTVTASQAIAQTTINSLTTDSTSVSGTAEPNATFVVNDQNGAQLATGRTGSDGMYSVTIAKQVAGTIVTTTATLNGQISSASTTVIRDGIAATTLDTLTADSTVATGTAEPNAAIVIKSTAGATIGSGTVGSDGKYSITIPRQAEGSVVTATATKDGKSTNGSTTVTAGKGIAATTIDTVTADATVATGTAEPNATIVIKSGSTTIGSGTVGSDGKYSMTIPKQAAGTVVTATATVDGKSSSASTTVAAGQAIAKTTLGALTNESTVASGTAEPNAIITVKNAAGTTIGSGSVGSDGKYSITIPKQAAGTVVTATATKDGKTSSASTTIADESITKTTISDVTVDSTSVSGTGEPNGTIVIKNGTTTITSGKVASDGTYYFNIAKQAAGSTITATVTKASNGKTSSASTTIADDTIAQTTIGILNADSTTVSGVAEANSAIVIKNGTTTIASGTVASNGTYQLTIAKQAAGSVIIATATKTSNGKTSSASTTVAAVALDYTLTAKDYKIGDANLTGAYGKNIAKVRLFVNGTLIGQATTNNGTFTFANIASYITKPTDKVEVVGVDSAYVERARTTVKVTGTAVYDYSLTANDYTLGDTTLTGKYGKDISKVRLWVNNVVVAQATTNADGTYNFNNVSSFVKLATDKVEVVGVNTAYNEVARTTVVTKGSSILDTSLVPNAYAKGSANLTGTYGKDIAKVRLWVNGTVVAQASTSGTNFTFNNIASFITSKDDVVEVVGVDAQYKELNRKTVTLTGFDTLDNALTAPTDFTLNQDKTITGTFGTNVSKVRLSVNGVIVKQANTTGGTYTIANADSYITKTSDIVKIIAVDAQYKEVNSKTVTVKDSGTVYDYKLVPNTYTFGDETITGTYGKDVSSVRLWVNGVPIKVAVLNNGSFTIKGLSTITSPTDLVEVVAVNSGYKEVARVTVQ</sequence>
<feature type="domain" description="Bacterial Ig" evidence="2">
    <location>
        <begin position="1212"/>
        <end position="1286"/>
    </location>
</feature>
<comment type="caution">
    <text evidence="4">The sequence shown here is derived from an EMBL/GenBank/DDBJ whole genome shotgun (WGS) entry which is preliminary data.</text>
</comment>
<feature type="chain" id="PRO_5046883122" description="Modifier protein of major autolysin LytC" evidence="1">
    <location>
        <begin position="26"/>
        <end position="2048"/>
    </location>
</feature>
<feature type="domain" description="Bacterial Ig" evidence="3">
    <location>
        <begin position="1707"/>
        <end position="1784"/>
    </location>
</feature>
<gene>
    <name evidence="4" type="ORF">HB850_15530</name>
</gene>
<feature type="domain" description="Bacterial Ig" evidence="3">
    <location>
        <begin position="1973"/>
        <end position="2047"/>
    </location>
</feature>
<feature type="domain" description="Bacterial Ig" evidence="3">
    <location>
        <begin position="1886"/>
        <end position="1963"/>
    </location>
</feature>
<feature type="domain" description="Bacterial Ig" evidence="2">
    <location>
        <begin position="1050"/>
        <end position="1125"/>
    </location>
</feature>
<feature type="domain" description="Bacterial Ig" evidence="3">
    <location>
        <begin position="1620"/>
        <end position="1699"/>
    </location>
</feature>
<dbReference type="Gene3D" id="2.60.40.10">
    <property type="entry name" value="Immunoglobulins"/>
    <property type="match status" value="17"/>
</dbReference>
<keyword evidence="1" id="KW-0732">Signal</keyword>
<feature type="domain" description="Bacterial Ig" evidence="2">
    <location>
        <begin position="1542"/>
        <end position="1613"/>
    </location>
</feature>
<dbReference type="EMBL" id="JAARQN010000021">
    <property type="protein sequence ID" value="MBC1459170.1"/>
    <property type="molecule type" value="Genomic_DNA"/>
</dbReference>